<dbReference type="Proteomes" id="UP001216907">
    <property type="component" value="Unassembled WGS sequence"/>
</dbReference>
<dbReference type="Pfam" id="PF22785">
    <property type="entry name" value="Tc-R-P"/>
    <property type="match status" value="1"/>
</dbReference>
<protein>
    <submittedName>
        <fullName evidence="2">Tyrosine-protein phosphatase</fullName>
    </submittedName>
</protein>
<evidence type="ECO:0000313" key="2">
    <source>
        <dbReference type="EMBL" id="MDG3003475.1"/>
    </source>
</evidence>
<evidence type="ECO:0000256" key="1">
    <source>
        <dbReference type="SAM" id="MobiDB-lite"/>
    </source>
</evidence>
<accession>A0ABT6F7U3</accession>
<feature type="region of interest" description="Disordered" evidence="1">
    <location>
        <begin position="172"/>
        <end position="192"/>
    </location>
</feature>
<dbReference type="EMBL" id="JARRAG010000001">
    <property type="protein sequence ID" value="MDG3003475.1"/>
    <property type="molecule type" value="Genomic_DNA"/>
</dbReference>
<name>A0ABT6F7U3_9BACT</name>
<dbReference type="Gene3D" id="3.90.190.10">
    <property type="entry name" value="Protein tyrosine phosphatase superfamily"/>
    <property type="match status" value="1"/>
</dbReference>
<dbReference type="PROSITE" id="PS00383">
    <property type="entry name" value="TYR_PHOSPHATASE_1"/>
    <property type="match status" value="1"/>
</dbReference>
<proteinExistence type="predicted"/>
<evidence type="ECO:0000313" key="3">
    <source>
        <dbReference type="Proteomes" id="UP001216907"/>
    </source>
</evidence>
<dbReference type="InterPro" id="IPR016130">
    <property type="entry name" value="Tyr_Pase_AS"/>
</dbReference>
<dbReference type="RefSeq" id="WP_277859825.1">
    <property type="nucleotide sequence ID" value="NZ_JARRAG010000001.1"/>
</dbReference>
<keyword evidence="3" id="KW-1185">Reference proteome</keyword>
<dbReference type="InterPro" id="IPR029021">
    <property type="entry name" value="Prot-tyrosine_phosphatase-like"/>
</dbReference>
<gene>
    <name evidence="2" type="ORF">PZE19_06835</name>
</gene>
<comment type="caution">
    <text evidence="2">The sequence shown here is derived from an EMBL/GenBank/DDBJ whole genome shotgun (WGS) entry which is preliminary data.</text>
</comment>
<organism evidence="2 3">
    <name type="scientific">Paludisphaera mucosa</name>
    <dbReference type="NCBI Taxonomy" id="3030827"/>
    <lineage>
        <taxon>Bacteria</taxon>
        <taxon>Pseudomonadati</taxon>
        <taxon>Planctomycetota</taxon>
        <taxon>Planctomycetia</taxon>
        <taxon>Isosphaerales</taxon>
        <taxon>Isosphaeraceae</taxon>
        <taxon>Paludisphaera</taxon>
    </lineage>
</organism>
<reference evidence="2 3" key="1">
    <citation type="submission" date="2023-03" db="EMBL/GenBank/DDBJ databases">
        <title>Paludisphaera mucosa sp. nov. a novel planctomycete from northern fen.</title>
        <authorList>
            <person name="Ivanova A."/>
        </authorList>
    </citation>
    <scope>NUCLEOTIDE SEQUENCE [LARGE SCALE GENOMIC DNA]</scope>
    <source>
        <strain evidence="2 3">Pla2</strain>
    </source>
</reference>
<dbReference type="SUPFAM" id="SSF52799">
    <property type="entry name" value="(Phosphotyrosine protein) phosphatases II"/>
    <property type="match status" value="1"/>
</dbReference>
<sequence length="192" mass="21680">MSPTHLAKALRDHGVRTVLNLRGPNPNQSWYRDERAASLAAGATQVDVSLSSCVWMSRIQLRTLIRALDEMRYPILIHCAWGSERTGLVSAIAELLREGSTLDDARAQLALRYLYLPVGDGRIMSEAIDQYEAWLKSEGDEHRPEVFRRWAESGYRPGKPSREDWPYDPYPLILITPPPTPQTAGEVGPTRR</sequence>